<name>A0A4Y1RQI8_PRUDU</name>
<feature type="compositionally biased region" description="Low complexity" evidence="1">
    <location>
        <begin position="269"/>
        <end position="282"/>
    </location>
</feature>
<reference evidence="2" key="1">
    <citation type="journal article" date="2019" name="Science">
        <title>Mutation of a bHLH transcription factor allowed almond domestication.</title>
        <authorList>
            <person name="Sanchez-Perez R."/>
            <person name="Pavan S."/>
            <person name="Mazzeo R."/>
            <person name="Moldovan C."/>
            <person name="Aiese Cigliano R."/>
            <person name="Del Cueto J."/>
            <person name="Ricciardi F."/>
            <person name="Lotti C."/>
            <person name="Ricciardi L."/>
            <person name="Dicenta F."/>
            <person name="Lopez-Marques R.L."/>
            <person name="Lindberg Moller B."/>
        </authorList>
    </citation>
    <scope>NUCLEOTIDE SEQUENCE</scope>
</reference>
<gene>
    <name evidence="2" type="ORF">Prudu_017808</name>
</gene>
<sequence>MGTLLYLPHFQAMGKQTKAKKSETLGKGKVTPVQIAFIVDRYLCDNNYSETRSVFRNEASSLIAKSPIREAPKSLLSLAEILNEYICLKEQKVILDQEKVRVEQEKTRVQTLLKGMQGVMNTYNASGNPAAISTGPAAAPKPMLMASHVNPSNGSPAGFPMYQTPVAHHVSTPSNTNMGPGNFCSPITIDPPATKRKCSRVSMDAPSASKRPCSRLPIGKVPNKGAETVSASANALNNQESAQSSSAVPNLVPNGSFAHGSTVAKCLFNQPSPSVPNNSSGPRTPPRAISSQIDKSVSPFEISSTATCSNNSSPPEITPNCCTIFSSKRVTLSPNKACYTVETNHCISSSPAKTSKRDHVKGRLNFDCSDVPMSLDQPISDDISTSESEKEVDPFDIDLPNFDAIGVDFSFTEMLGEFDLHCEELGYASQPNVGASMGTVSGSSYDNETADGNVGANQVMSEFSSTVTEVLSEKGMNVQGSDSLTAVKSVTKCIRIISPVKNCGSSQGAAETHSNYTIYTHLSWLDVKYSSTAIRSLPTGLFNYKAHWCTLIQQPQLPILALLVPRVPINAAIEQRPVEVPNQAANVPCRVGLATRTRVLQTFGRLTVESSSMLAKHSSFGLYIPKMDPVDTAASMLDDPSSGSNTTM</sequence>
<evidence type="ECO:0000313" key="2">
    <source>
        <dbReference type="EMBL" id="BBH06225.1"/>
    </source>
</evidence>
<evidence type="ECO:0000256" key="1">
    <source>
        <dbReference type="SAM" id="MobiDB-lite"/>
    </source>
</evidence>
<proteinExistence type="predicted"/>
<organism evidence="2">
    <name type="scientific">Prunus dulcis</name>
    <name type="common">Almond</name>
    <name type="synonym">Amygdalus dulcis</name>
    <dbReference type="NCBI Taxonomy" id="3755"/>
    <lineage>
        <taxon>Eukaryota</taxon>
        <taxon>Viridiplantae</taxon>
        <taxon>Streptophyta</taxon>
        <taxon>Embryophyta</taxon>
        <taxon>Tracheophyta</taxon>
        <taxon>Spermatophyta</taxon>
        <taxon>Magnoliopsida</taxon>
        <taxon>eudicotyledons</taxon>
        <taxon>Gunneridae</taxon>
        <taxon>Pentapetalae</taxon>
        <taxon>rosids</taxon>
        <taxon>fabids</taxon>
        <taxon>Rosales</taxon>
        <taxon>Rosaceae</taxon>
        <taxon>Amygdaloideae</taxon>
        <taxon>Amygdaleae</taxon>
        <taxon>Prunus</taxon>
    </lineage>
</organism>
<feature type="region of interest" description="Disordered" evidence="1">
    <location>
        <begin position="268"/>
        <end position="290"/>
    </location>
</feature>
<dbReference type="AlphaFoldDB" id="A0A4Y1RQI8"/>
<dbReference type="EMBL" id="AP019302">
    <property type="protein sequence ID" value="BBH06225.1"/>
    <property type="molecule type" value="Genomic_DNA"/>
</dbReference>
<evidence type="ECO:0008006" key="3">
    <source>
        <dbReference type="Google" id="ProtNLM"/>
    </source>
</evidence>
<dbReference type="PANTHER" id="PTHR35117:SF1">
    <property type="entry name" value="MYOSIN-M HEAVY PROTEIN"/>
    <property type="match status" value="1"/>
</dbReference>
<dbReference type="PANTHER" id="PTHR35117">
    <property type="entry name" value="MYOSIN-M HEAVY PROTEIN"/>
    <property type="match status" value="1"/>
</dbReference>
<accession>A0A4Y1RQI8</accession>
<protein>
    <recommendedName>
        <fullName evidence="3">LisH domain-containing protein</fullName>
    </recommendedName>
</protein>
<feature type="region of interest" description="Disordered" evidence="1">
    <location>
        <begin position="203"/>
        <end position="224"/>
    </location>
</feature>